<organism evidence="8 9">
    <name type="scientific">Salinirubellus salinus</name>
    <dbReference type="NCBI Taxonomy" id="1364945"/>
    <lineage>
        <taxon>Archaea</taxon>
        <taxon>Methanobacteriati</taxon>
        <taxon>Methanobacteriota</taxon>
        <taxon>Stenosarchaea group</taxon>
        <taxon>Halobacteria</taxon>
        <taxon>Halobacteriales</taxon>
        <taxon>Natronomonadaceae</taxon>
        <taxon>Salinirubellus</taxon>
    </lineage>
</organism>
<dbReference type="InterPro" id="IPR016162">
    <property type="entry name" value="Ald_DH_N"/>
</dbReference>
<evidence type="ECO:0000256" key="1">
    <source>
        <dbReference type="ARBA" id="ARBA00009986"/>
    </source>
</evidence>
<proteinExistence type="inferred from homology"/>
<dbReference type="GO" id="GO:0016620">
    <property type="term" value="F:oxidoreductase activity, acting on the aldehyde or oxo group of donors, NAD or NADP as acceptor"/>
    <property type="evidence" value="ECO:0007669"/>
    <property type="project" value="InterPro"/>
</dbReference>
<dbReference type="EMBL" id="CP104003">
    <property type="protein sequence ID" value="UWM56796.1"/>
    <property type="molecule type" value="Genomic_DNA"/>
</dbReference>
<dbReference type="SUPFAM" id="SSF53720">
    <property type="entry name" value="ALDH-like"/>
    <property type="match status" value="1"/>
</dbReference>
<dbReference type="KEGG" id="ssai:N0B31_10970"/>
<reference evidence="8" key="1">
    <citation type="submission" date="2022-09" db="EMBL/GenBank/DDBJ databases">
        <title>Diverse halophilic archaea isolated from saline environments.</title>
        <authorList>
            <person name="Cui H.-L."/>
        </authorList>
    </citation>
    <scope>NUCLEOTIDE SEQUENCE</scope>
    <source>
        <strain evidence="8">ZS-35-S2</strain>
    </source>
</reference>
<dbReference type="GeneID" id="74942950"/>
<dbReference type="FunFam" id="3.40.605.10:FF:000007">
    <property type="entry name" value="NAD/NADP-dependent betaine aldehyde dehydrogenase"/>
    <property type="match status" value="1"/>
</dbReference>
<dbReference type="Gene3D" id="3.40.605.10">
    <property type="entry name" value="Aldehyde Dehydrogenase, Chain A, domain 1"/>
    <property type="match status" value="1"/>
</dbReference>
<feature type="region of interest" description="Disordered" evidence="6">
    <location>
        <begin position="1"/>
        <end position="30"/>
    </location>
</feature>
<accession>A0A9E7R6G9</accession>
<evidence type="ECO:0000313" key="9">
    <source>
        <dbReference type="Proteomes" id="UP001057580"/>
    </source>
</evidence>
<dbReference type="FunFam" id="3.40.309.10:FF:000012">
    <property type="entry name" value="Betaine aldehyde dehydrogenase"/>
    <property type="match status" value="1"/>
</dbReference>
<keyword evidence="3 5" id="KW-0560">Oxidoreductase</keyword>
<evidence type="ECO:0000313" key="8">
    <source>
        <dbReference type="EMBL" id="UWM56796.1"/>
    </source>
</evidence>
<dbReference type="InterPro" id="IPR016161">
    <property type="entry name" value="Ald_DH/histidinol_DH"/>
</dbReference>
<dbReference type="InterPro" id="IPR016163">
    <property type="entry name" value="Ald_DH_C"/>
</dbReference>
<dbReference type="InterPro" id="IPR029510">
    <property type="entry name" value="Ald_DH_CS_GLU"/>
</dbReference>
<dbReference type="Gene3D" id="3.40.309.10">
    <property type="entry name" value="Aldehyde Dehydrogenase, Chain A, domain 2"/>
    <property type="match status" value="1"/>
</dbReference>
<dbReference type="PANTHER" id="PTHR11699">
    <property type="entry name" value="ALDEHYDE DEHYDROGENASE-RELATED"/>
    <property type="match status" value="1"/>
</dbReference>
<dbReference type="AlphaFoldDB" id="A0A9E7R6G9"/>
<comment type="similarity">
    <text evidence="1 5">Belongs to the aldehyde dehydrogenase family.</text>
</comment>
<dbReference type="FunFam" id="3.40.605.10:FF:000026">
    <property type="entry name" value="Aldehyde dehydrogenase, putative"/>
    <property type="match status" value="1"/>
</dbReference>
<protein>
    <submittedName>
        <fullName evidence="8">Aldehyde dehydrogenase family protein</fullName>
    </submittedName>
</protein>
<feature type="active site" evidence="4">
    <location>
        <position position="275"/>
    </location>
</feature>
<dbReference type="InterPro" id="IPR015590">
    <property type="entry name" value="Aldehyde_DH_dom"/>
</dbReference>
<keyword evidence="9" id="KW-1185">Reference proteome</keyword>
<evidence type="ECO:0000256" key="2">
    <source>
        <dbReference type="ARBA" id="ARBA00011881"/>
    </source>
</evidence>
<feature type="domain" description="Aldehyde dehydrogenase" evidence="7">
    <location>
        <begin position="39"/>
        <end position="502"/>
    </location>
</feature>
<dbReference type="RefSeq" id="WP_260643910.1">
    <property type="nucleotide sequence ID" value="NZ_CP104003.1"/>
</dbReference>
<dbReference type="PROSITE" id="PS00687">
    <property type="entry name" value="ALDEHYDE_DEHYDR_GLU"/>
    <property type="match status" value="1"/>
</dbReference>
<comment type="subunit">
    <text evidence="2">Homotetramer.</text>
</comment>
<gene>
    <name evidence="8" type="ORF">N0B31_10970</name>
</gene>
<sequence>MSSQPESAAERRDAVRERHRETASEVLPEHTGLYVGGEFVDSAAGETFDTVDPTTGEVLASAARGREADVDRAVEAAWRAFDEEWSGYGAGRRQRALTAIADTIEAHTEELARLESLDNGKPVSEATIDVRGAAEQFRYFAGLVRGNDGETMAEGSRYGQVIKEPYGVVGQVVPWNFPLLMASWKLAPALAAGNCTVLKPAEQTPLSALRLAELLTENDLLPDGVVNVVTGYGEEAGAPLTGHPDVRKVAFTGSTAVGKEVMKAAAENVTDVTLELGGKSPVVVFPDVEVEKAVRLVSSAIFYNTGECCEAGSRLFVHDDVADEVLAGLQAAIDGMTLGDPLDEETDLGPKVSREQVDRTMEYLDLAREEGGQFLAGGDRPDDEALADGCYVEPTLVEGLDHDSRAVQEEIFGPVLSVFRWDDYDEMMTLVNDVDYGLAGGVVTNDATKAQRAARDIQAGYVWINSYHDLVPGLPFGGYKQSGIGRELSEETLAHYQQTKTINQSLR</sequence>
<dbReference type="Pfam" id="PF00171">
    <property type="entry name" value="Aldedh"/>
    <property type="match status" value="1"/>
</dbReference>
<evidence type="ECO:0000256" key="6">
    <source>
        <dbReference type="SAM" id="MobiDB-lite"/>
    </source>
</evidence>
<name>A0A9E7R6G9_9EURY</name>
<evidence type="ECO:0000256" key="4">
    <source>
        <dbReference type="PROSITE-ProRule" id="PRU10007"/>
    </source>
</evidence>
<feature type="compositionally biased region" description="Basic and acidic residues" evidence="6">
    <location>
        <begin position="8"/>
        <end position="23"/>
    </location>
</feature>
<evidence type="ECO:0000256" key="5">
    <source>
        <dbReference type="RuleBase" id="RU003345"/>
    </source>
</evidence>
<evidence type="ECO:0000256" key="3">
    <source>
        <dbReference type="ARBA" id="ARBA00023002"/>
    </source>
</evidence>
<dbReference type="Proteomes" id="UP001057580">
    <property type="component" value="Chromosome"/>
</dbReference>
<evidence type="ECO:0000259" key="7">
    <source>
        <dbReference type="Pfam" id="PF00171"/>
    </source>
</evidence>